<reference evidence="1" key="1">
    <citation type="submission" date="2021-06" db="EMBL/GenBank/DDBJ databases">
        <title>Comparative genomics, transcriptomics and evolutionary studies reveal genomic signatures of adaptation to plant cell wall in hemibiotrophic fungi.</title>
        <authorList>
            <consortium name="DOE Joint Genome Institute"/>
            <person name="Baroncelli R."/>
            <person name="Diaz J.F."/>
            <person name="Benocci T."/>
            <person name="Peng M."/>
            <person name="Battaglia E."/>
            <person name="Haridas S."/>
            <person name="Andreopoulos W."/>
            <person name="Labutti K."/>
            <person name="Pangilinan J."/>
            <person name="Floch G.L."/>
            <person name="Makela M.R."/>
            <person name="Henrissat B."/>
            <person name="Grigoriev I.V."/>
            <person name="Crouch J.A."/>
            <person name="De Vries R.P."/>
            <person name="Sukno S.A."/>
            <person name="Thon M.R."/>
        </authorList>
    </citation>
    <scope>NUCLEOTIDE SEQUENCE</scope>
    <source>
        <strain evidence="1">MAFF235873</strain>
    </source>
</reference>
<comment type="caution">
    <text evidence="1">The sequence shown here is derived from an EMBL/GenBank/DDBJ whole genome shotgun (WGS) entry which is preliminary data.</text>
</comment>
<accession>A0AAD9HKP9</accession>
<evidence type="ECO:0000313" key="2">
    <source>
        <dbReference type="Proteomes" id="UP001232148"/>
    </source>
</evidence>
<gene>
    <name evidence="1" type="ORF">LX32DRAFT_637781</name>
</gene>
<proteinExistence type="predicted"/>
<keyword evidence="2" id="KW-1185">Reference proteome</keyword>
<organism evidence="1 2">
    <name type="scientific">Colletotrichum zoysiae</name>
    <dbReference type="NCBI Taxonomy" id="1216348"/>
    <lineage>
        <taxon>Eukaryota</taxon>
        <taxon>Fungi</taxon>
        <taxon>Dikarya</taxon>
        <taxon>Ascomycota</taxon>
        <taxon>Pezizomycotina</taxon>
        <taxon>Sordariomycetes</taxon>
        <taxon>Hypocreomycetidae</taxon>
        <taxon>Glomerellales</taxon>
        <taxon>Glomerellaceae</taxon>
        <taxon>Colletotrichum</taxon>
        <taxon>Colletotrichum graminicola species complex</taxon>
    </lineage>
</organism>
<protein>
    <submittedName>
        <fullName evidence="1">Uncharacterized protein</fullName>
    </submittedName>
</protein>
<evidence type="ECO:0000313" key="1">
    <source>
        <dbReference type="EMBL" id="KAK2030901.1"/>
    </source>
</evidence>
<dbReference type="Proteomes" id="UP001232148">
    <property type="component" value="Unassembled WGS sequence"/>
</dbReference>
<sequence>MIGIDVPHATPRIDAPASMTMSVDQSAHFLARAQHGVLLASPLRRNGRPGSVYIEAPFVCYPVRRFGGEGEGGVTVGMSPVEWRGAGKRLRS</sequence>
<name>A0AAD9HKP9_9PEZI</name>
<dbReference type="AlphaFoldDB" id="A0AAD9HKP9"/>
<dbReference type="EMBL" id="MU842846">
    <property type="protein sequence ID" value="KAK2030901.1"/>
    <property type="molecule type" value="Genomic_DNA"/>
</dbReference>